<dbReference type="PANTHER" id="PTHR43191">
    <property type="entry name" value="RRNA METHYLTRANSFERASE 3"/>
    <property type="match status" value="1"/>
</dbReference>
<dbReference type="InterPro" id="IPR029064">
    <property type="entry name" value="Ribosomal_eL30-like_sf"/>
</dbReference>
<organism evidence="6 7">
    <name type="scientific">Gimibacter soli</name>
    <dbReference type="NCBI Taxonomy" id="3024400"/>
    <lineage>
        <taxon>Bacteria</taxon>
        <taxon>Pseudomonadati</taxon>
        <taxon>Pseudomonadota</taxon>
        <taxon>Alphaproteobacteria</taxon>
        <taxon>Kordiimonadales</taxon>
        <taxon>Temperatibacteraceae</taxon>
        <taxon>Gimibacter</taxon>
    </lineage>
</organism>
<dbReference type="InterPro" id="IPR029026">
    <property type="entry name" value="tRNA_m1G_MTases_N"/>
</dbReference>
<feature type="domain" description="tRNA/rRNA methyltransferase SpoU type" evidence="4">
    <location>
        <begin position="126"/>
        <end position="266"/>
    </location>
</feature>
<dbReference type="Proteomes" id="UP001217500">
    <property type="component" value="Chromosome"/>
</dbReference>
<dbReference type="Gene3D" id="3.40.1280.10">
    <property type="match status" value="1"/>
</dbReference>
<dbReference type="InterPro" id="IPR053888">
    <property type="entry name" value="MRM3-like_sub_bind"/>
</dbReference>
<dbReference type="PANTHER" id="PTHR43191:SF2">
    <property type="entry name" value="RRNA METHYLTRANSFERASE 3, MITOCHONDRIAL"/>
    <property type="match status" value="1"/>
</dbReference>
<evidence type="ECO:0000256" key="1">
    <source>
        <dbReference type="ARBA" id="ARBA00007228"/>
    </source>
</evidence>
<sequence>MTRPPIPFPPALTSTQNARVKHAKELRLKKYRQRHGEFVVEGETFLRQGLKAGFTLKQAFVLDTAFDNRLMADLFEQAVLAPRNTVLTNSHVQAAVAGKDNPQPVIAIFAEPKPVLDDHPLETGQLWVALQEPRDPGNVGTVIRTADAVGADGVILLGPSADPWSSDCVRASAGSVFSLPVIGASLEDFNIWRAGGPESQCLGLALEGSEPYQKASYSAPLILMVGSEGSGLPDRYMEACDGLVRIPMPGMAESLNLAVSTAVVLYHAAGALGRLDSDGVKRSPLAFKNTK</sequence>
<keyword evidence="2 6" id="KW-0489">Methyltransferase</keyword>
<name>A0AAE9XPG8_9PROT</name>
<dbReference type="Pfam" id="PF22435">
    <property type="entry name" value="MRM3-like_sub_bind"/>
    <property type="match status" value="1"/>
</dbReference>
<dbReference type="InterPro" id="IPR001537">
    <property type="entry name" value="SpoU_MeTrfase"/>
</dbReference>
<dbReference type="Pfam" id="PF00588">
    <property type="entry name" value="SpoU_methylase"/>
    <property type="match status" value="1"/>
</dbReference>
<proteinExistence type="inferred from homology"/>
<keyword evidence="7" id="KW-1185">Reference proteome</keyword>
<feature type="domain" description="MRM3-like substrate binding" evidence="5">
    <location>
        <begin position="17"/>
        <end position="107"/>
    </location>
</feature>
<dbReference type="KEGG" id="gso:PH603_14915"/>
<dbReference type="CDD" id="cd18095">
    <property type="entry name" value="SpoU-like_rRNA-MTase"/>
    <property type="match status" value="1"/>
</dbReference>
<gene>
    <name evidence="6" type="ORF">PH603_14915</name>
</gene>
<dbReference type="SUPFAM" id="SSF55315">
    <property type="entry name" value="L30e-like"/>
    <property type="match status" value="1"/>
</dbReference>
<keyword evidence="3" id="KW-0808">Transferase</keyword>
<dbReference type="AlphaFoldDB" id="A0AAE9XPG8"/>
<evidence type="ECO:0000259" key="4">
    <source>
        <dbReference type="Pfam" id="PF00588"/>
    </source>
</evidence>
<reference evidence="6" key="1">
    <citation type="submission" date="2023-01" db="EMBL/GenBank/DDBJ databases">
        <title>The genome sequence of Kordiimonadaceae bacterium 6D33.</title>
        <authorList>
            <person name="Liu Y."/>
        </authorList>
    </citation>
    <scope>NUCLEOTIDE SEQUENCE</scope>
    <source>
        <strain evidence="6">6D33</strain>
    </source>
</reference>
<accession>A0AAE9XPG8</accession>
<dbReference type="InterPro" id="IPR051259">
    <property type="entry name" value="rRNA_Methyltransferase"/>
</dbReference>
<dbReference type="GO" id="GO:0008173">
    <property type="term" value="F:RNA methyltransferase activity"/>
    <property type="evidence" value="ECO:0007669"/>
    <property type="project" value="InterPro"/>
</dbReference>
<evidence type="ECO:0000313" key="7">
    <source>
        <dbReference type="Proteomes" id="UP001217500"/>
    </source>
</evidence>
<dbReference type="GO" id="GO:0032259">
    <property type="term" value="P:methylation"/>
    <property type="evidence" value="ECO:0007669"/>
    <property type="project" value="UniProtKB-KW"/>
</dbReference>
<comment type="similarity">
    <text evidence="1">Belongs to the class IV-like SAM-binding methyltransferase superfamily. RNA methyltransferase TrmH family.</text>
</comment>
<dbReference type="GO" id="GO:0006396">
    <property type="term" value="P:RNA processing"/>
    <property type="evidence" value="ECO:0007669"/>
    <property type="project" value="InterPro"/>
</dbReference>
<evidence type="ECO:0000259" key="5">
    <source>
        <dbReference type="Pfam" id="PF22435"/>
    </source>
</evidence>
<dbReference type="RefSeq" id="WP_289503461.1">
    <property type="nucleotide sequence ID" value="NZ_CP116805.1"/>
</dbReference>
<evidence type="ECO:0000313" key="6">
    <source>
        <dbReference type="EMBL" id="WCL53827.1"/>
    </source>
</evidence>
<dbReference type="InterPro" id="IPR029028">
    <property type="entry name" value="Alpha/beta_knot_MTases"/>
</dbReference>
<dbReference type="EMBL" id="CP116805">
    <property type="protein sequence ID" value="WCL53827.1"/>
    <property type="molecule type" value="Genomic_DNA"/>
</dbReference>
<evidence type="ECO:0000256" key="2">
    <source>
        <dbReference type="ARBA" id="ARBA00022603"/>
    </source>
</evidence>
<evidence type="ECO:0000256" key="3">
    <source>
        <dbReference type="ARBA" id="ARBA00022679"/>
    </source>
</evidence>
<protein>
    <submittedName>
        <fullName evidence="6">RNA methyltransferase</fullName>
    </submittedName>
</protein>
<dbReference type="SUPFAM" id="SSF75217">
    <property type="entry name" value="alpha/beta knot"/>
    <property type="match status" value="1"/>
</dbReference>
<dbReference type="Gene3D" id="3.30.1330.30">
    <property type="match status" value="1"/>
</dbReference>
<dbReference type="GO" id="GO:0003723">
    <property type="term" value="F:RNA binding"/>
    <property type="evidence" value="ECO:0007669"/>
    <property type="project" value="InterPro"/>
</dbReference>